<sequence>FGLGAGHRSALTAGVAFDASSWELWVALASGSTLVIPPLTEQGEGLDAGALLSWWRSQRLDSSFLVTPLAELALAEGPLPQGLRTLLTGGERLRRVPATLPEGLRLVNNYGPTETTVVASSGVLQPGQESPDIGAAISNTRLYVLDAQQREVPLGAVGELYIGGASVARGYLGRPELTQERFLVDPFVQDGSGRMYRTGDLVRWLETGRLAFVGRNDEQVKLRGYRIELGEIEAKLLAQPGVREAVVLAREDEPGHKRLVAYVVPDMAHDGEADDTLAMDTIRQALTQELPGYMVPSAFVPMPSLPLTPNGKLDRRALPAPDLQALTARGYEAPQGELEEQLAALWAEVLQLPRVGRHDNFFELGGHSLLAIQLVERMRQTGLDSDVRTLFTQPRLSDFVAAVATVEIVL</sequence>
<gene>
    <name evidence="4" type="ORF">QRD43_22630</name>
</gene>
<dbReference type="PROSITE" id="PS00012">
    <property type="entry name" value="PHOSPHOPANTETHEINE"/>
    <property type="match status" value="1"/>
</dbReference>
<dbReference type="InterPro" id="IPR036736">
    <property type="entry name" value="ACP-like_sf"/>
</dbReference>
<reference evidence="4 5" key="1">
    <citation type="submission" date="2023-06" db="EMBL/GenBank/DDBJ databases">
        <title>Pelomonas sp. APW6 16S ribosomal RNA gene genome sequencing and assembly.</title>
        <authorList>
            <person name="Woo H."/>
        </authorList>
    </citation>
    <scope>NUCLEOTIDE SEQUENCE [LARGE SCALE GENOMIC DNA]</scope>
    <source>
        <strain evidence="4 5">APW6</strain>
    </source>
</reference>
<dbReference type="Gene3D" id="3.30.300.30">
    <property type="match status" value="1"/>
</dbReference>
<dbReference type="Pfam" id="PF00550">
    <property type="entry name" value="PP-binding"/>
    <property type="match status" value="1"/>
</dbReference>
<evidence type="ECO:0000259" key="3">
    <source>
        <dbReference type="PROSITE" id="PS50075"/>
    </source>
</evidence>
<evidence type="ECO:0000313" key="5">
    <source>
        <dbReference type="Proteomes" id="UP001238603"/>
    </source>
</evidence>
<dbReference type="Proteomes" id="UP001238603">
    <property type="component" value="Unassembled WGS sequence"/>
</dbReference>
<comment type="caution">
    <text evidence="4">The sequence shown here is derived from an EMBL/GenBank/DDBJ whole genome shotgun (WGS) entry which is preliminary data.</text>
</comment>
<evidence type="ECO:0000313" key="4">
    <source>
        <dbReference type="EMBL" id="MDL5034716.1"/>
    </source>
</evidence>
<keyword evidence="1" id="KW-0596">Phosphopantetheine</keyword>
<organism evidence="4 5">
    <name type="scientific">Roseateles subflavus</name>
    <dbReference type="NCBI Taxonomy" id="3053353"/>
    <lineage>
        <taxon>Bacteria</taxon>
        <taxon>Pseudomonadati</taxon>
        <taxon>Pseudomonadota</taxon>
        <taxon>Betaproteobacteria</taxon>
        <taxon>Burkholderiales</taxon>
        <taxon>Sphaerotilaceae</taxon>
        <taxon>Roseateles</taxon>
    </lineage>
</organism>
<protein>
    <submittedName>
        <fullName evidence="4">Non-ribosomal peptide synthetase</fullName>
    </submittedName>
</protein>
<dbReference type="InterPro" id="IPR025110">
    <property type="entry name" value="AMP-bd_C"/>
</dbReference>
<dbReference type="RefSeq" id="WP_285984786.1">
    <property type="nucleotide sequence ID" value="NZ_JASVDS010000015.1"/>
</dbReference>
<dbReference type="Gene3D" id="2.30.38.10">
    <property type="entry name" value="Luciferase, Domain 3"/>
    <property type="match status" value="1"/>
</dbReference>
<dbReference type="Gene3D" id="1.10.1200.10">
    <property type="entry name" value="ACP-like"/>
    <property type="match status" value="1"/>
</dbReference>
<evidence type="ECO:0000256" key="2">
    <source>
        <dbReference type="ARBA" id="ARBA00022553"/>
    </source>
</evidence>
<dbReference type="SUPFAM" id="SSF56801">
    <property type="entry name" value="Acetyl-CoA synthetase-like"/>
    <property type="match status" value="1"/>
</dbReference>
<dbReference type="Pfam" id="PF00501">
    <property type="entry name" value="AMP-binding"/>
    <property type="match status" value="1"/>
</dbReference>
<dbReference type="InterPro" id="IPR000873">
    <property type="entry name" value="AMP-dep_synth/lig_dom"/>
</dbReference>
<keyword evidence="2" id="KW-0597">Phosphoprotein</keyword>
<dbReference type="CDD" id="cd05930">
    <property type="entry name" value="A_NRPS"/>
    <property type="match status" value="1"/>
</dbReference>
<name>A0ABT7LPB7_9BURK</name>
<dbReference type="InterPro" id="IPR045851">
    <property type="entry name" value="AMP-bd_C_sf"/>
</dbReference>
<dbReference type="InterPro" id="IPR006162">
    <property type="entry name" value="Ppantetheine_attach_site"/>
</dbReference>
<evidence type="ECO:0000256" key="1">
    <source>
        <dbReference type="ARBA" id="ARBA00022450"/>
    </source>
</evidence>
<proteinExistence type="predicted"/>
<keyword evidence="5" id="KW-1185">Reference proteome</keyword>
<dbReference type="Gene3D" id="3.40.50.980">
    <property type="match status" value="1"/>
</dbReference>
<accession>A0ABT7LPB7</accession>
<dbReference type="SUPFAM" id="SSF47336">
    <property type="entry name" value="ACP-like"/>
    <property type="match status" value="1"/>
</dbReference>
<dbReference type="EMBL" id="JASVDS010000015">
    <property type="protein sequence ID" value="MDL5034716.1"/>
    <property type="molecule type" value="Genomic_DNA"/>
</dbReference>
<dbReference type="PANTHER" id="PTHR45527">
    <property type="entry name" value="NONRIBOSOMAL PEPTIDE SYNTHETASE"/>
    <property type="match status" value="1"/>
</dbReference>
<dbReference type="Pfam" id="PF13193">
    <property type="entry name" value="AMP-binding_C"/>
    <property type="match status" value="1"/>
</dbReference>
<dbReference type="InterPro" id="IPR009081">
    <property type="entry name" value="PP-bd_ACP"/>
</dbReference>
<dbReference type="PANTHER" id="PTHR45527:SF1">
    <property type="entry name" value="FATTY ACID SYNTHASE"/>
    <property type="match status" value="1"/>
</dbReference>
<dbReference type="PROSITE" id="PS50075">
    <property type="entry name" value="CARRIER"/>
    <property type="match status" value="1"/>
</dbReference>
<feature type="non-terminal residue" evidence="4">
    <location>
        <position position="1"/>
    </location>
</feature>
<feature type="domain" description="Carrier" evidence="3">
    <location>
        <begin position="333"/>
        <end position="407"/>
    </location>
</feature>